<dbReference type="Pfam" id="PF01554">
    <property type="entry name" value="MatE"/>
    <property type="match status" value="1"/>
</dbReference>
<dbReference type="PANTHER" id="PTHR43823:SF3">
    <property type="entry name" value="MULTIDRUG EXPORT PROTEIN MEPA"/>
    <property type="match status" value="1"/>
</dbReference>
<feature type="transmembrane region" description="Helical" evidence="6">
    <location>
        <begin position="280"/>
        <end position="306"/>
    </location>
</feature>
<dbReference type="PANTHER" id="PTHR43823">
    <property type="entry name" value="SPORULATION PROTEIN YKVU"/>
    <property type="match status" value="1"/>
</dbReference>
<evidence type="ECO:0000313" key="8">
    <source>
        <dbReference type="Proteomes" id="UP001203423"/>
    </source>
</evidence>
<dbReference type="NCBIfam" id="NF007130">
    <property type="entry name" value="PRK09575.1"/>
    <property type="match status" value="1"/>
</dbReference>
<keyword evidence="4 6" id="KW-1133">Transmembrane helix</keyword>
<comment type="subcellular location">
    <subcellularLocation>
        <location evidence="1">Cell membrane</location>
        <topology evidence="1">Multi-pass membrane protein</topology>
    </subcellularLocation>
</comment>
<dbReference type="InterPro" id="IPR002528">
    <property type="entry name" value="MATE_fam"/>
</dbReference>
<dbReference type="Proteomes" id="UP001203423">
    <property type="component" value="Unassembled WGS sequence"/>
</dbReference>
<dbReference type="RefSeq" id="WP_248941527.1">
    <property type="nucleotide sequence ID" value="NZ_JAKIKS010000075.1"/>
</dbReference>
<gene>
    <name evidence="7" type="ORF">L2764_17075</name>
</gene>
<sequence>MGRALSHQKKTVQILSTSGILMLGFGVIVFLLLFFGGRGFLMAQGGIGETLLIAEQYLSISVSQYLSVFVAGGIVTLCAAAMPIFIRNNEAPRMATGLLIFGAVLNIVLDYLFIVQFNLGLKGAAMATLFAQLSVCIGGLIYFCSKQSQIEFRREYFVFSLPLAKRIVLLGASSFVMYLYVSFVFALHNRLFMEYGTSVNVGAFAIVGYLMVLYYLVAEGLAEGMQPPVSFFYGASQPKNIRKMVLLSAKATVVAGLIWTAILNLFPYTIIGFFNDSDPVLIQAAILGIRLHLFAMFLDGIIVLASMYFMAVGIGGRSLWISIGNLFIQLPFLYFLPKWMGINGIWLVLPVSTMIMFVIVAPMLWRHITKNKTLSSDPILQS</sequence>
<evidence type="ECO:0000256" key="5">
    <source>
        <dbReference type="ARBA" id="ARBA00023136"/>
    </source>
</evidence>
<feature type="transmembrane region" description="Helical" evidence="6">
    <location>
        <begin position="123"/>
        <end position="145"/>
    </location>
</feature>
<feature type="transmembrane region" description="Helical" evidence="6">
    <location>
        <begin position="12"/>
        <end position="35"/>
    </location>
</feature>
<keyword evidence="3 6" id="KW-0812">Transmembrane</keyword>
<evidence type="ECO:0000313" key="7">
    <source>
        <dbReference type="EMBL" id="MCL1126141.1"/>
    </source>
</evidence>
<evidence type="ECO:0000256" key="6">
    <source>
        <dbReference type="SAM" id="Phobius"/>
    </source>
</evidence>
<comment type="caution">
    <text evidence="7">The sequence shown here is derived from an EMBL/GenBank/DDBJ whole genome shotgun (WGS) entry which is preliminary data.</text>
</comment>
<keyword evidence="2" id="KW-1003">Cell membrane</keyword>
<organism evidence="7 8">
    <name type="scientific">Shewanella surugensis</name>
    <dbReference type="NCBI Taxonomy" id="212020"/>
    <lineage>
        <taxon>Bacteria</taxon>
        <taxon>Pseudomonadati</taxon>
        <taxon>Pseudomonadota</taxon>
        <taxon>Gammaproteobacteria</taxon>
        <taxon>Alteromonadales</taxon>
        <taxon>Shewanellaceae</taxon>
        <taxon>Shewanella</taxon>
    </lineage>
</organism>
<evidence type="ECO:0000256" key="3">
    <source>
        <dbReference type="ARBA" id="ARBA00022692"/>
    </source>
</evidence>
<evidence type="ECO:0000256" key="2">
    <source>
        <dbReference type="ARBA" id="ARBA00022475"/>
    </source>
</evidence>
<feature type="transmembrane region" description="Helical" evidence="6">
    <location>
        <begin position="199"/>
        <end position="217"/>
    </location>
</feature>
<evidence type="ECO:0000256" key="4">
    <source>
        <dbReference type="ARBA" id="ARBA00022989"/>
    </source>
</evidence>
<keyword evidence="5 6" id="KW-0472">Membrane</keyword>
<dbReference type="InterPro" id="IPR051327">
    <property type="entry name" value="MATE_MepA_subfamily"/>
</dbReference>
<feature type="transmembrane region" description="Helical" evidence="6">
    <location>
        <begin position="65"/>
        <end position="86"/>
    </location>
</feature>
<name>A0ABT0LG40_9GAMM</name>
<protein>
    <submittedName>
        <fullName evidence="7">MATE family efflux transporter</fullName>
    </submittedName>
</protein>
<feature type="transmembrane region" description="Helical" evidence="6">
    <location>
        <begin position="342"/>
        <end position="365"/>
    </location>
</feature>
<evidence type="ECO:0000256" key="1">
    <source>
        <dbReference type="ARBA" id="ARBA00004651"/>
    </source>
</evidence>
<feature type="transmembrane region" description="Helical" evidence="6">
    <location>
        <begin position="166"/>
        <end position="187"/>
    </location>
</feature>
<feature type="transmembrane region" description="Helical" evidence="6">
    <location>
        <begin position="318"/>
        <end position="336"/>
    </location>
</feature>
<reference evidence="7 8" key="1">
    <citation type="submission" date="2022-01" db="EMBL/GenBank/DDBJ databases">
        <title>Whole genome-based taxonomy of the Shewanellaceae.</title>
        <authorList>
            <person name="Martin-Rodriguez A.J."/>
        </authorList>
    </citation>
    <scope>NUCLEOTIDE SEQUENCE [LARGE SCALE GENOMIC DNA]</scope>
    <source>
        <strain evidence="7 8">DSM 17177</strain>
    </source>
</reference>
<feature type="transmembrane region" description="Helical" evidence="6">
    <location>
        <begin position="251"/>
        <end position="274"/>
    </location>
</feature>
<accession>A0ABT0LG40</accession>
<dbReference type="EMBL" id="JAKIKS010000075">
    <property type="protein sequence ID" value="MCL1126141.1"/>
    <property type="molecule type" value="Genomic_DNA"/>
</dbReference>
<feature type="transmembrane region" description="Helical" evidence="6">
    <location>
        <begin position="98"/>
        <end position="117"/>
    </location>
</feature>
<proteinExistence type="predicted"/>
<keyword evidence="8" id="KW-1185">Reference proteome</keyword>